<dbReference type="GO" id="GO:0006508">
    <property type="term" value="P:proteolysis"/>
    <property type="evidence" value="ECO:0007669"/>
    <property type="project" value="InterPro"/>
</dbReference>
<dbReference type="InterPro" id="IPR043504">
    <property type="entry name" value="Peptidase_S1_PA_chymotrypsin"/>
</dbReference>
<sequence>MMASLILITLVYLNFVHPLKLPAPSSPNSLEYQVTYDLHEWRNISEHLAIIFTEKYICSCSLITLNFCITGAECFEFDNDTSKMIVIAGATDFRLFDPRAQVRKIKRFIAHEGYRPGGYLGTDDIAIVELSYPLYENFRIKTLKLPTRYMLNNRTKYATATFYIEIYNKRRQYGSLARCKVLLPSEYECACQDLVSDSTRIFDEEGNVIARFICITYTREGLNESRKSCKYSAGEPLMIDDTLIAIKSAQYHIKGCARNEKGQFERMACDRNFSEAGFLQIYSYIDWINTYIPQRKVTLRRPRTIVKNYNIDMKPILPLILCAALYFIIIMIVLICCMSILPKLKV</sequence>
<dbReference type="Gene3D" id="2.40.10.10">
    <property type="entry name" value="Trypsin-like serine proteases"/>
    <property type="match status" value="1"/>
</dbReference>
<dbReference type="PROSITE" id="PS50240">
    <property type="entry name" value="TRYPSIN_DOM"/>
    <property type="match status" value="1"/>
</dbReference>
<dbReference type="InterPro" id="IPR051333">
    <property type="entry name" value="CLIP_Serine_Protease"/>
</dbReference>
<feature type="signal peptide" evidence="2">
    <location>
        <begin position="1"/>
        <end position="18"/>
    </location>
</feature>
<keyword evidence="5" id="KW-1185">Reference proteome</keyword>
<dbReference type="GO" id="GO:0004252">
    <property type="term" value="F:serine-type endopeptidase activity"/>
    <property type="evidence" value="ECO:0007669"/>
    <property type="project" value="InterPro"/>
</dbReference>
<evidence type="ECO:0000256" key="1">
    <source>
        <dbReference type="SAM" id="Phobius"/>
    </source>
</evidence>
<evidence type="ECO:0000256" key="2">
    <source>
        <dbReference type="SAM" id="SignalP"/>
    </source>
</evidence>
<dbReference type="AlphaFoldDB" id="A0AAW1D3I7"/>
<dbReference type="PANTHER" id="PTHR24260">
    <property type="match status" value="1"/>
</dbReference>
<gene>
    <name evidence="4" type="ORF">O3M35_009592</name>
</gene>
<dbReference type="SUPFAM" id="SSF50494">
    <property type="entry name" value="Trypsin-like serine proteases"/>
    <property type="match status" value="1"/>
</dbReference>
<dbReference type="PANTHER" id="PTHR24260:SF136">
    <property type="entry name" value="GH08193P-RELATED"/>
    <property type="match status" value="1"/>
</dbReference>
<feature type="transmembrane region" description="Helical" evidence="1">
    <location>
        <begin position="316"/>
        <end position="341"/>
    </location>
</feature>
<comment type="caution">
    <text evidence="4">The sequence shown here is derived from an EMBL/GenBank/DDBJ whole genome shotgun (WGS) entry which is preliminary data.</text>
</comment>
<protein>
    <recommendedName>
        <fullName evidence="3">Peptidase S1 domain-containing protein</fullName>
    </recommendedName>
</protein>
<accession>A0AAW1D3I7</accession>
<feature type="domain" description="Peptidase S1" evidence="3">
    <location>
        <begin position="15"/>
        <end position="293"/>
    </location>
</feature>
<dbReference type="InterPro" id="IPR009003">
    <property type="entry name" value="Peptidase_S1_PA"/>
</dbReference>
<dbReference type="Proteomes" id="UP001461498">
    <property type="component" value="Unassembled WGS sequence"/>
</dbReference>
<dbReference type="SMART" id="SM00020">
    <property type="entry name" value="Tryp_SPc"/>
    <property type="match status" value="1"/>
</dbReference>
<name>A0AAW1D3I7_9HEMI</name>
<evidence type="ECO:0000313" key="5">
    <source>
        <dbReference type="Proteomes" id="UP001461498"/>
    </source>
</evidence>
<feature type="chain" id="PRO_5043833507" description="Peptidase S1 domain-containing protein" evidence="2">
    <location>
        <begin position="19"/>
        <end position="346"/>
    </location>
</feature>
<dbReference type="Pfam" id="PF00089">
    <property type="entry name" value="Trypsin"/>
    <property type="match status" value="1"/>
</dbReference>
<dbReference type="EMBL" id="JAPXFL010000006">
    <property type="protein sequence ID" value="KAK9505573.1"/>
    <property type="molecule type" value="Genomic_DNA"/>
</dbReference>
<dbReference type="InterPro" id="IPR001254">
    <property type="entry name" value="Trypsin_dom"/>
</dbReference>
<organism evidence="4 5">
    <name type="scientific">Rhynocoris fuscipes</name>
    <dbReference type="NCBI Taxonomy" id="488301"/>
    <lineage>
        <taxon>Eukaryota</taxon>
        <taxon>Metazoa</taxon>
        <taxon>Ecdysozoa</taxon>
        <taxon>Arthropoda</taxon>
        <taxon>Hexapoda</taxon>
        <taxon>Insecta</taxon>
        <taxon>Pterygota</taxon>
        <taxon>Neoptera</taxon>
        <taxon>Paraneoptera</taxon>
        <taxon>Hemiptera</taxon>
        <taxon>Heteroptera</taxon>
        <taxon>Panheteroptera</taxon>
        <taxon>Cimicomorpha</taxon>
        <taxon>Reduviidae</taxon>
        <taxon>Harpactorinae</taxon>
        <taxon>Harpactorini</taxon>
        <taxon>Rhynocoris</taxon>
    </lineage>
</organism>
<proteinExistence type="predicted"/>
<evidence type="ECO:0000259" key="3">
    <source>
        <dbReference type="PROSITE" id="PS50240"/>
    </source>
</evidence>
<keyword evidence="2" id="KW-0732">Signal</keyword>
<reference evidence="4 5" key="1">
    <citation type="submission" date="2022-12" db="EMBL/GenBank/DDBJ databases">
        <title>Chromosome-level genome assembly of true bugs.</title>
        <authorList>
            <person name="Ma L."/>
            <person name="Li H."/>
        </authorList>
    </citation>
    <scope>NUCLEOTIDE SEQUENCE [LARGE SCALE GENOMIC DNA]</scope>
    <source>
        <strain evidence="4">Lab_2022b</strain>
    </source>
</reference>
<evidence type="ECO:0000313" key="4">
    <source>
        <dbReference type="EMBL" id="KAK9505573.1"/>
    </source>
</evidence>
<keyword evidence="1" id="KW-1133">Transmembrane helix</keyword>
<keyword evidence="1" id="KW-0472">Membrane</keyword>
<keyword evidence="1" id="KW-0812">Transmembrane</keyword>